<dbReference type="InParanoid" id="A0A3Q1IY77"/>
<keyword evidence="6 8" id="KW-0051">Antiviral defense</keyword>
<dbReference type="GO" id="GO:0006955">
    <property type="term" value="P:immune response"/>
    <property type="evidence" value="ECO:0007669"/>
    <property type="project" value="UniProtKB-ARBA"/>
</dbReference>
<dbReference type="GO" id="GO:0005125">
    <property type="term" value="F:cytokine activity"/>
    <property type="evidence" value="ECO:0007669"/>
    <property type="project" value="UniProtKB-KW"/>
</dbReference>
<dbReference type="Ensembl" id="ENSATET00000022937.2">
    <property type="protein sequence ID" value="ENSATEP00000022568.2"/>
    <property type="gene ID" value="ENSATEG00000015636.2"/>
</dbReference>
<evidence type="ECO:0000313" key="10">
    <source>
        <dbReference type="Ensembl" id="ENSATEP00000022568.2"/>
    </source>
</evidence>
<dbReference type="SUPFAM" id="SSF47266">
    <property type="entry name" value="4-helical cytokines"/>
    <property type="match status" value="1"/>
</dbReference>
<dbReference type="InterPro" id="IPR000471">
    <property type="entry name" value="Interferon_alpha/beta/delta"/>
</dbReference>
<evidence type="ECO:0000256" key="2">
    <source>
        <dbReference type="ARBA" id="ARBA00011033"/>
    </source>
</evidence>
<comment type="subcellular location">
    <subcellularLocation>
        <location evidence="1">Secreted</location>
    </subcellularLocation>
</comment>
<keyword evidence="4" id="KW-0964">Secreted</keyword>
<reference evidence="10" key="1">
    <citation type="submission" date="2021-04" db="EMBL/GenBank/DDBJ databases">
        <authorList>
            <consortium name="Wellcome Sanger Institute Data Sharing"/>
        </authorList>
    </citation>
    <scope>NUCLEOTIDE SEQUENCE [LARGE SCALE GENOMIC DNA]</scope>
</reference>
<dbReference type="Proteomes" id="UP000265040">
    <property type="component" value="Chromosome 8"/>
</dbReference>
<evidence type="ECO:0000256" key="1">
    <source>
        <dbReference type="ARBA" id="ARBA00004613"/>
    </source>
</evidence>
<evidence type="ECO:0000256" key="6">
    <source>
        <dbReference type="ARBA" id="ARBA00023118"/>
    </source>
</evidence>
<keyword evidence="3 8" id="KW-0202">Cytokine</keyword>
<dbReference type="OrthoDB" id="8933852at2759"/>
<evidence type="ECO:0000313" key="11">
    <source>
        <dbReference type="Proteomes" id="UP000265040"/>
    </source>
</evidence>
<protein>
    <submittedName>
        <fullName evidence="10">Uncharacterized protein</fullName>
    </submittedName>
</protein>
<name>A0A3Q1IY77_ANATE</name>
<evidence type="ECO:0000256" key="8">
    <source>
        <dbReference type="RuleBase" id="RU000436"/>
    </source>
</evidence>
<reference evidence="10" key="3">
    <citation type="submission" date="2025-09" db="UniProtKB">
        <authorList>
            <consortium name="Ensembl"/>
        </authorList>
    </citation>
    <scope>IDENTIFICATION</scope>
</reference>
<dbReference type="Pfam" id="PF00143">
    <property type="entry name" value="Interferon"/>
    <property type="match status" value="1"/>
</dbReference>
<organism evidence="10 11">
    <name type="scientific">Anabas testudineus</name>
    <name type="common">Climbing perch</name>
    <name type="synonym">Anthias testudineus</name>
    <dbReference type="NCBI Taxonomy" id="64144"/>
    <lineage>
        <taxon>Eukaryota</taxon>
        <taxon>Metazoa</taxon>
        <taxon>Chordata</taxon>
        <taxon>Craniata</taxon>
        <taxon>Vertebrata</taxon>
        <taxon>Euteleostomi</taxon>
        <taxon>Actinopterygii</taxon>
        <taxon>Neopterygii</taxon>
        <taxon>Teleostei</taxon>
        <taxon>Neoteleostei</taxon>
        <taxon>Acanthomorphata</taxon>
        <taxon>Anabantaria</taxon>
        <taxon>Anabantiformes</taxon>
        <taxon>Anabantoidei</taxon>
        <taxon>Anabantidae</taxon>
        <taxon>Anabas</taxon>
    </lineage>
</organism>
<evidence type="ECO:0000256" key="3">
    <source>
        <dbReference type="ARBA" id="ARBA00022514"/>
    </source>
</evidence>
<evidence type="ECO:0000256" key="5">
    <source>
        <dbReference type="ARBA" id="ARBA00022729"/>
    </source>
</evidence>
<feature type="signal peptide" evidence="9">
    <location>
        <begin position="1"/>
        <end position="20"/>
    </location>
</feature>
<dbReference type="PANTHER" id="PTHR11691:SF73">
    <property type="entry name" value="INTERFERON BETA"/>
    <property type="match status" value="1"/>
</dbReference>
<dbReference type="GO" id="GO:0005126">
    <property type="term" value="F:cytokine receptor binding"/>
    <property type="evidence" value="ECO:0007669"/>
    <property type="project" value="InterPro"/>
</dbReference>
<dbReference type="SMART" id="SM00076">
    <property type="entry name" value="IFabd"/>
    <property type="match status" value="1"/>
</dbReference>
<dbReference type="Gene3D" id="1.20.1250.10">
    <property type="match status" value="1"/>
</dbReference>
<accession>A0A3Q1IY77</accession>
<keyword evidence="7" id="KW-1015">Disulfide bond</keyword>
<keyword evidence="11" id="KW-1185">Reference proteome</keyword>
<dbReference type="InterPro" id="IPR009079">
    <property type="entry name" value="4_helix_cytokine-like_core"/>
</dbReference>
<evidence type="ECO:0000256" key="9">
    <source>
        <dbReference type="SAM" id="SignalP"/>
    </source>
</evidence>
<evidence type="ECO:0000256" key="7">
    <source>
        <dbReference type="ARBA" id="ARBA00023157"/>
    </source>
</evidence>
<dbReference type="GeneTree" id="ENSGT00510000050089"/>
<evidence type="ECO:0000256" key="4">
    <source>
        <dbReference type="ARBA" id="ARBA00022525"/>
    </source>
</evidence>
<proteinExistence type="inferred from homology"/>
<feature type="chain" id="PRO_5030080121" evidence="9">
    <location>
        <begin position="21"/>
        <end position="168"/>
    </location>
</feature>
<dbReference type="AlphaFoldDB" id="A0A3Q1IY77"/>
<dbReference type="GO" id="GO:0051607">
    <property type="term" value="P:defense response to virus"/>
    <property type="evidence" value="ECO:0007669"/>
    <property type="project" value="UniProtKB-KW"/>
</dbReference>
<reference evidence="10" key="2">
    <citation type="submission" date="2025-08" db="UniProtKB">
        <authorList>
            <consortium name="Ensembl"/>
        </authorList>
    </citation>
    <scope>IDENTIFICATION</scope>
</reference>
<dbReference type="GO" id="GO:0005615">
    <property type="term" value="C:extracellular space"/>
    <property type="evidence" value="ECO:0007669"/>
    <property type="project" value="UniProtKB-KW"/>
</dbReference>
<sequence length="168" mass="19887">MITCTTLLFVLCSVLTPALCCNWLKHYHHHSNNSLTLIRLMGGPLMDVMSPVPFPYKFYKDIRNTNETQLVFVRDSLKHIFELYHRGNLSSVAWDTNHTHPFLQSIHRQTDELSQCVSHTQRADRRLRKYYRRLAKKTLYHTGWSSGSWELIRKETKRHLDHLDLLVV</sequence>
<comment type="similarity">
    <text evidence="2 8">Belongs to the alpha/beta interferon family.</text>
</comment>
<dbReference type="PANTHER" id="PTHR11691">
    <property type="entry name" value="TYPE I INTERFERON"/>
    <property type="match status" value="1"/>
</dbReference>
<dbReference type="STRING" id="64144.ENSATEP00000022568"/>
<keyword evidence="5 9" id="KW-0732">Signal</keyword>